<evidence type="ECO:0000256" key="1">
    <source>
        <dbReference type="SAM" id="Coils"/>
    </source>
</evidence>
<accession>A0A146KH28</accession>
<keyword evidence="1" id="KW-0175">Coiled coil</keyword>
<name>A0A146KH28_9EUKA</name>
<sequence>MSDLKALDKKVDELMIVAQNKEKQNPQELVKIMRELVEVNKILKQAKSEYDLLIEEKEKLRTENQELKGELNSKNYQIVHLKSNLKTYLDKENE</sequence>
<dbReference type="AlphaFoldDB" id="A0A146KH28"/>
<gene>
    <name evidence="2" type="ORF">TPC1_12748</name>
</gene>
<evidence type="ECO:0000313" key="2">
    <source>
        <dbReference type="EMBL" id="JAP94559.1"/>
    </source>
</evidence>
<feature type="coiled-coil region" evidence="1">
    <location>
        <begin position="4"/>
        <end position="77"/>
    </location>
</feature>
<dbReference type="EMBL" id="GDID01002047">
    <property type="protein sequence ID" value="JAP94559.1"/>
    <property type="molecule type" value="Transcribed_RNA"/>
</dbReference>
<proteinExistence type="predicted"/>
<organism evidence="2">
    <name type="scientific">Trepomonas sp. PC1</name>
    <dbReference type="NCBI Taxonomy" id="1076344"/>
    <lineage>
        <taxon>Eukaryota</taxon>
        <taxon>Metamonada</taxon>
        <taxon>Diplomonadida</taxon>
        <taxon>Hexamitidae</taxon>
        <taxon>Hexamitinae</taxon>
        <taxon>Trepomonas</taxon>
    </lineage>
</organism>
<protein>
    <submittedName>
        <fullName evidence="2">Uncharacterized protein</fullName>
    </submittedName>
</protein>
<reference evidence="2" key="1">
    <citation type="submission" date="2015-07" db="EMBL/GenBank/DDBJ databases">
        <title>Adaptation to a free-living lifestyle via gene acquisitions in the diplomonad Trepomonas sp. PC1.</title>
        <authorList>
            <person name="Xu F."/>
            <person name="Jerlstrom-Hultqvist J."/>
            <person name="Kolisko M."/>
            <person name="Simpson A.G.B."/>
            <person name="Roger A.J."/>
            <person name="Svard S.G."/>
            <person name="Andersson J.O."/>
        </authorList>
    </citation>
    <scope>NUCLEOTIDE SEQUENCE</scope>
    <source>
        <strain evidence="2">PC1</strain>
    </source>
</reference>